<dbReference type="Proteomes" id="UP000192578">
    <property type="component" value="Unassembled WGS sequence"/>
</dbReference>
<dbReference type="InterPro" id="IPR009011">
    <property type="entry name" value="Man6P_isomerase_rcpt-bd_dom_sf"/>
</dbReference>
<evidence type="ECO:0000259" key="4">
    <source>
        <dbReference type="PROSITE" id="PS51912"/>
    </source>
</evidence>
<dbReference type="Pfam" id="PF13015">
    <property type="entry name" value="PRKCSH_1"/>
    <property type="match status" value="1"/>
</dbReference>
<dbReference type="Gene3D" id="2.70.130.10">
    <property type="entry name" value="Mannose-6-phosphate receptor binding domain"/>
    <property type="match status" value="1"/>
</dbReference>
<evidence type="ECO:0000313" key="7">
    <source>
        <dbReference type="Proteomes" id="UP000192578"/>
    </source>
</evidence>
<feature type="domain" description="MRH" evidence="5">
    <location>
        <begin position="89"/>
        <end position="194"/>
    </location>
</feature>
<name>A0A1W0XCU3_HYPEX</name>
<dbReference type="GO" id="GO:0005794">
    <property type="term" value="C:Golgi apparatus"/>
    <property type="evidence" value="ECO:0007669"/>
    <property type="project" value="TreeGrafter"/>
</dbReference>
<dbReference type="InterPro" id="IPR044865">
    <property type="entry name" value="MRH_dom"/>
</dbReference>
<feature type="signal peptide" evidence="3">
    <location>
        <begin position="1"/>
        <end position="21"/>
    </location>
</feature>
<organism evidence="6 7">
    <name type="scientific">Hypsibius exemplaris</name>
    <name type="common">Freshwater tardigrade</name>
    <dbReference type="NCBI Taxonomy" id="2072580"/>
    <lineage>
        <taxon>Eukaryota</taxon>
        <taxon>Metazoa</taxon>
        <taxon>Ecdysozoa</taxon>
        <taxon>Tardigrada</taxon>
        <taxon>Eutardigrada</taxon>
        <taxon>Parachela</taxon>
        <taxon>Hypsibioidea</taxon>
        <taxon>Hypsibiidae</taxon>
        <taxon>Hypsibius</taxon>
    </lineage>
</organism>
<evidence type="ECO:0000256" key="1">
    <source>
        <dbReference type="ARBA" id="ARBA00022729"/>
    </source>
</evidence>
<dbReference type="PROSITE" id="PS51912">
    <property type="entry name" value="DMAP1_BIND"/>
    <property type="match status" value="1"/>
</dbReference>
<protein>
    <submittedName>
        <fullName evidence="6">N-acetylglucosamine-1-phosphotransferase subunit gamma</fullName>
    </submittedName>
</protein>
<comment type="caution">
    <text evidence="6">The sequence shown here is derived from an EMBL/GenBank/DDBJ whole genome shotgun (WGS) entry which is preliminary data.</text>
</comment>
<dbReference type="SUPFAM" id="SSF50911">
    <property type="entry name" value="Mannose 6-phosphate receptor domain"/>
    <property type="match status" value="1"/>
</dbReference>
<evidence type="ECO:0000313" key="6">
    <source>
        <dbReference type="EMBL" id="OQV25299.1"/>
    </source>
</evidence>
<reference evidence="7" key="1">
    <citation type="submission" date="2017-01" db="EMBL/GenBank/DDBJ databases">
        <title>Comparative genomics of anhydrobiosis in the tardigrade Hypsibius dujardini.</title>
        <authorList>
            <person name="Yoshida Y."/>
            <person name="Koutsovoulos G."/>
            <person name="Laetsch D."/>
            <person name="Stevens L."/>
            <person name="Kumar S."/>
            <person name="Horikawa D."/>
            <person name="Ishino K."/>
            <person name="Komine S."/>
            <person name="Tomita M."/>
            <person name="Blaxter M."/>
            <person name="Arakawa K."/>
        </authorList>
    </citation>
    <scope>NUCLEOTIDE SEQUENCE [LARGE SCALE GENOMIC DNA]</scope>
    <source>
        <strain evidence="7">Z151</strain>
    </source>
</reference>
<dbReference type="PANTHER" id="PTHR12630">
    <property type="entry name" value="N-LINKED OLIGOSACCHARIDE PROCESSING"/>
    <property type="match status" value="1"/>
</dbReference>
<keyword evidence="2" id="KW-1015">Disulfide bond</keyword>
<dbReference type="InterPro" id="IPR039794">
    <property type="entry name" value="Gtb1-like"/>
</dbReference>
<evidence type="ECO:0000259" key="5">
    <source>
        <dbReference type="PROSITE" id="PS51914"/>
    </source>
</evidence>
<keyword evidence="1 3" id="KW-0732">Signal</keyword>
<dbReference type="InterPro" id="IPR010506">
    <property type="entry name" value="DMAP1-bd"/>
</dbReference>
<dbReference type="AlphaFoldDB" id="A0A1W0XCU3"/>
<dbReference type="InterPro" id="IPR036607">
    <property type="entry name" value="PRKCSH"/>
</dbReference>
<feature type="chain" id="PRO_5013116991" evidence="3">
    <location>
        <begin position="22"/>
        <end position="318"/>
    </location>
</feature>
<keyword evidence="7" id="KW-1185">Reference proteome</keyword>
<evidence type="ECO:0000256" key="2">
    <source>
        <dbReference type="ARBA" id="ARBA00023157"/>
    </source>
</evidence>
<sequence length="318" mass="35162">MASLRAAYLCLLIHILKIGLSKSGPSSNGGSLGNGVIKMRIIAEPLTSNLSPGAAAHQTEDDDEEPLALSPRTPPAEFTGPEHFRSLIGTCFTLQKANFQYKLCPFQNITQKETVYSLGRSKFHGILGVWHDWIVQDFRFSGWKMLHGDDCGKKGPRSTKVIFECGNTAVLSDATEPEQCRYEVTLKLPQACFPDSLLVYPTLTAESQREWDYLEGERENGELTTQGYDKRLKELLTSVGLLKKEADLESATKDNGLRDVADDGAERHYAEVPSTRKPGLALQFARLDQCQEAYGNVVEQLHQLEANCHPPPASPDTP</sequence>
<dbReference type="PROSITE" id="PS51914">
    <property type="entry name" value="MRH"/>
    <property type="match status" value="1"/>
</dbReference>
<proteinExistence type="predicted"/>
<feature type="domain" description="DMAP1-binding" evidence="4">
    <location>
        <begin position="199"/>
        <end position="318"/>
    </location>
</feature>
<dbReference type="EMBL" id="MTYJ01000003">
    <property type="protein sequence ID" value="OQV25299.1"/>
    <property type="molecule type" value="Genomic_DNA"/>
</dbReference>
<gene>
    <name evidence="6" type="ORF">BV898_00982</name>
</gene>
<dbReference type="OrthoDB" id="28322at2759"/>
<dbReference type="PANTHER" id="PTHR12630:SF6">
    <property type="entry name" value="N-ACETYLGLUCOSAMINE-1-PHOSPHOTRANSFERASE SUBUNIT GAMMA"/>
    <property type="match status" value="1"/>
</dbReference>
<evidence type="ECO:0000256" key="3">
    <source>
        <dbReference type="SAM" id="SignalP"/>
    </source>
</evidence>
<accession>A0A1W0XCU3</accession>